<dbReference type="InterPro" id="IPR001322">
    <property type="entry name" value="Lamin_tail_dom"/>
</dbReference>
<dbReference type="EMBL" id="UINC01172982">
    <property type="protein sequence ID" value="SVD78332.1"/>
    <property type="molecule type" value="Genomic_DNA"/>
</dbReference>
<sequence>MYDFDDYTDWIELYNPGATSYSLDGLFLTDNLGDPLKWKIPDGTLIAPEGYLIIWADGYDEGPGQIYMRSYWPWDDFITQHYHTNFKLSKNGEELGLFSADQTDSFTFIAQGALWKYLDDGSDQEYAWTEIDFDDSGWNSGHGELGYGDGDEVTVVGYGPDQNEKYITTYFRHMFTINSPEDIQT</sequence>
<proteinExistence type="predicted"/>
<feature type="domain" description="LTD" evidence="1">
    <location>
        <begin position="1"/>
        <end position="110"/>
    </location>
</feature>
<dbReference type="SUPFAM" id="SSF74853">
    <property type="entry name" value="Lamin A/C globular tail domain"/>
    <property type="match status" value="1"/>
</dbReference>
<protein>
    <recommendedName>
        <fullName evidence="1">LTD domain-containing protein</fullName>
    </recommendedName>
</protein>
<feature type="non-terminal residue" evidence="2">
    <location>
        <position position="185"/>
    </location>
</feature>
<evidence type="ECO:0000313" key="2">
    <source>
        <dbReference type="EMBL" id="SVD78332.1"/>
    </source>
</evidence>
<organism evidence="2">
    <name type="scientific">marine metagenome</name>
    <dbReference type="NCBI Taxonomy" id="408172"/>
    <lineage>
        <taxon>unclassified sequences</taxon>
        <taxon>metagenomes</taxon>
        <taxon>ecological metagenomes</taxon>
    </lineage>
</organism>
<dbReference type="Gene3D" id="2.60.40.1260">
    <property type="entry name" value="Lamin Tail domain"/>
    <property type="match status" value="1"/>
</dbReference>
<evidence type="ECO:0000259" key="1">
    <source>
        <dbReference type="PROSITE" id="PS51841"/>
    </source>
</evidence>
<dbReference type="InterPro" id="IPR036415">
    <property type="entry name" value="Lamin_tail_dom_sf"/>
</dbReference>
<dbReference type="Pfam" id="PF00932">
    <property type="entry name" value="LTD"/>
    <property type="match status" value="1"/>
</dbReference>
<gene>
    <name evidence="2" type="ORF">METZ01_LOCUS431186</name>
</gene>
<dbReference type="AlphaFoldDB" id="A0A382Y4R5"/>
<accession>A0A382Y4R5</accession>
<dbReference type="PROSITE" id="PS51841">
    <property type="entry name" value="LTD"/>
    <property type="match status" value="1"/>
</dbReference>
<name>A0A382Y4R5_9ZZZZ</name>
<reference evidence="2" key="1">
    <citation type="submission" date="2018-05" db="EMBL/GenBank/DDBJ databases">
        <authorList>
            <person name="Lanie J.A."/>
            <person name="Ng W.-L."/>
            <person name="Kazmierczak K.M."/>
            <person name="Andrzejewski T.M."/>
            <person name="Davidsen T.M."/>
            <person name="Wayne K.J."/>
            <person name="Tettelin H."/>
            <person name="Glass J.I."/>
            <person name="Rusch D."/>
            <person name="Podicherti R."/>
            <person name="Tsui H.-C.T."/>
            <person name="Winkler M.E."/>
        </authorList>
    </citation>
    <scope>NUCLEOTIDE SEQUENCE</scope>
</reference>